<sequence length="156" mass="17545">MSHTIEPTKVVEYIRDTMEPVSYEVLVSKFCDSKATEEVKMAMSKKLQDVLVSQVETGSITHYNDHFYASQMTDKLQDAMDEGEDGEMSSDSSQISFSSYESTASKSSTASSKDVKQSDTESSEVSQKSKKSKESIQFVELKEEPKPQKSKLKRKK</sequence>
<proteinExistence type="predicted"/>
<dbReference type="AlphaFoldDB" id="A0AAD4K654"/>
<dbReference type="EMBL" id="JAJJHW010001127">
    <property type="protein sequence ID" value="KAH8377816.1"/>
    <property type="molecule type" value="Genomic_DNA"/>
</dbReference>
<feature type="compositionally biased region" description="Acidic residues" evidence="1">
    <location>
        <begin position="79"/>
        <end position="88"/>
    </location>
</feature>
<evidence type="ECO:0000313" key="2">
    <source>
        <dbReference type="EMBL" id="KAH8377816.1"/>
    </source>
</evidence>
<comment type="caution">
    <text evidence="2">The sequence shown here is derived from an EMBL/GenBank/DDBJ whole genome shotgun (WGS) entry which is preliminary data.</text>
</comment>
<dbReference type="Proteomes" id="UP001200034">
    <property type="component" value="Unassembled WGS sequence"/>
</dbReference>
<evidence type="ECO:0000313" key="3">
    <source>
        <dbReference type="Proteomes" id="UP001200034"/>
    </source>
</evidence>
<name>A0AAD4K654_9MUSC</name>
<organism evidence="2 3">
    <name type="scientific">Drosophila rubida</name>
    <dbReference type="NCBI Taxonomy" id="30044"/>
    <lineage>
        <taxon>Eukaryota</taxon>
        <taxon>Metazoa</taxon>
        <taxon>Ecdysozoa</taxon>
        <taxon>Arthropoda</taxon>
        <taxon>Hexapoda</taxon>
        <taxon>Insecta</taxon>
        <taxon>Pterygota</taxon>
        <taxon>Neoptera</taxon>
        <taxon>Endopterygota</taxon>
        <taxon>Diptera</taxon>
        <taxon>Brachycera</taxon>
        <taxon>Muscomorpha</taxon>
        <taxon>Ephydroidea</taxon>
        <taxon>Drosophilidae</taxon>
        <taxon>Drosophila</taxon>
    </lineage>
</organism>
<feature type="region of interest" description="Disordered" evidence="1">
    <location>
        <begin position="74"/>
        <end position="156"/>
    </location>
</feature>
<protein>
    <submittedName>
        <fullName evidence="2">Uncharacterized protein</fullName>
    </submittedName>
</protein>
<gene>
    <name evidence="2" type="ORF">KR093_007245</name>
</gene>
<reference evidence="2" key="1">
    <citation type="journal article" date="2021" name="Mol. Ecol. Resour.">
        <title>Phylogenomic analyses of the genus Drosophila reveals genomic signals of climate adaptation.</title>
        <authorList>
            <person name="Li F."/>
            <person name="Rane R.V."/>
            <person name="Luria V."/>
            <person name="Xiong Z."/>
            <person name="Chen J."/>
            <person name="Li Z."/>
            <person name="Catullo R.A."/>
            <person name="Griffin P.C."/>
            <person name="Schiffer M."/>
            <person name="Pearce S."/>
            <person name="Lee S.F."/>
            <person name="McElroy K."/>
            <person name="Stocker A."/>
            <person name="Shirriffs J."/>
            <person name="Cockerell F."/>
            <person name="Coppin C."/>
            <person name="Sgro C.M."/>
            <person name="Karger A."/>
            <person name="Cain J.W."/>
            <person name="Weber J.A."/>
            <person name="Santpere G."/>
            <person name="Kirschner M.W."/>
            <person name="Hoffmann A.A."/>
            <person name="Oakeshott J.G."/>
            <person name="Zhang G."/>
        </authorList>
    </citation>
    <scope>NUCLEOTIDE SEQUENCE</scope>
    <source>
        <strain evidence="2">BGI-SZ-2011g</strain>
    </source>
</reference>
<accession>A0AAD4K654</accession>
<evidence type="ECO:0000256" key="1">
    <source>
        <dbReference type="SAM" id="MobiDB-lite"/>
    </source>
</evidence>
<keyword evidence="3" id="KW-1185">Reference proteome</keyword>
<feature type="compositionally biased region" description="Low complexity" evidence="1">
    <location>
        <begin position="89"/>
        <end position="112"/>
    </location>
</feature>